<evidence type="ECO:0000256" key="5">
    <source>
        <dbReference type="ARBA" id="ARBA00023136"/>
    </source>
</evidence>
<keyword evidence="2 9" id="KW-0812">Transmembrane</keyword>
<dbReference type="PANTHER" id="PTHR45695">
    <property type="entry name" value="LEUCOKININ RECEPTOR-RELATED"/>
    <property type="match status" value="1"/>
</dbReference>
<dbReference type="Gene3D" id="1.20.1070.10">
    <property type="entry name" value="Rhodopsin 7-helix transmembrane proteins"/>
    <property type="match status" value="1"/>
</dbReference>
<keyword evidence="4 9" id="KW-0297">G-protein coupled receptor</keyword>
<feature type="transmembrane region" description="Helical" evidence="10">
    <location>
        <begin position="233"/>
        <end position="254"/>
    </location>
</feature>
<evidence type="ECO:0000256" key="2">
    <source>
        <dbReference type="ARBA" id="ARBA00022692"/>
    </source>
</evidence>
<keyword evidence="3 10" id="KW-1133">Transmembrane helix</keyword>
<dbReference type="OMA" id="YQIVHYH"/>
<evidence type="ECO:0000259" key="11">
    <source>
        <dbReference type="PROSITE" id="PS50262"/>
    </source>
</evidence>
<comment type="subcellular location">
    <subcellularLocation>
        <location evidence="1">Membrane</location>
        <topology evidence="1">Multi-pass membrane protein</topology>
    </subcellularLocation>
</comment>
<evidence type="ECO:0000313" key="12">
    <source>
        <dbReference type="EMBL" id="CAH1269211.1"/>
    </source>
</evidence>
<gene>
    <name evidence="12" type="primary">GALR1</name>
    <name evidence="12" type="ORF">BLAG_LOCUS21929</name>
</gene>
<keyword evidence="8 9" id="KW-0807">Transducer</keyword>
<feature type="transmembrane region" description="Helical" evidence="10">
    <location>
        <begin position="189"/>
        <end position="213"/>
    </location>
</feature>
<sequence length="311" mass="35518">MDLQENTTANMSLAADEPRPESVIVPAIFAFIFCLGVFGNALVIAVLLRTGKEMQNTTNVFILNLSIADLFFIIFCVPFQATVYSLPEWVFGLFMCKFVHFCQCTTMLASIFNLVAMAIDRYLAVVHPVTSMDIRKPQSAWLAELVVWVLAMGTASPYLVYYDIVNHGTKSEQEFCIEVWEEIENQRPVYIAFQFTFGYVLPLMIITICYCLVIKRLNNTSKRSQANRAKKRITKMLIVVVVVFGICWLPHHIMHLWVNFGEFPYTMTTYVLKLFSHCMAYANSCLNPIIYAFLSTEFRKAVGELACHKRG</sequence>
<dbReference type="GO" id="GO:0005886">
    <property type="term" value="C:plasma membrane"/>
    <property type="evidence" value="ECO:0007669"/>
    <property type="project" value="TreeGrafter"/>
</dbReference>
<keyword evidence="6" id="KW-1015">Disulfide bond</keyword>
<evidence type="ECO:0000256" key="1">
    <source>
        <dbReference type="ARBA" id="ARBA00004141"/>
    </source>
</evidence>
<evidence type="ECO:0000256" key="6">
    <source>
        <dbReference type="ARBA" id="ARBA00023157"/>
    </source>
</evidence>
<name>A0A8K0A6T8_BRALA</name>
<organism evidence="12 13">
    <name type="scientific">Branchiostoma lanceolatum</name>
    <name type="common">Common lancelet</name>
    <name type="synonym">Amphioxus lanceolatum</name>
    <dbReference type="NCBI Taxonomy" id="7740"/>
    <lineage>
        <taxon>Eukaryota</taxon>
        <taxon>Metazoa</taxon>
        <taxon>Chordata</taxon>
        <taxon>Cephalochordata</taxon>
        <taxon>Leptocardii</taxon>
        <taxon>Amphioxiformes</taxon>
        <taxon>Branchiostomatidae</taxon>
        <taxon>Branchiostoma</taxon>
    </lineage>
</organism>
<accession>A0A8K0A6T8</accession>
<dbReference type="InterPro" id="IPR017452">
    <property type="entry name" value="GPCR_Rhodpsn_7TM"/>
</dbReference>
<dbReference type="PROSITE" id="PS00237">
    <property type="entry name" value="G_PROTEIN_RECEP_F1_1"/>
    <property type="match status" value="1"/>
</dbReference>
<dbReference type="Proteomes" id="UP000838412">
    <property type="component" value="Chromosome 7"/>
</dbReference>
<dbReference type="AlphaFoldDB" id="A0A8K0A6T8"/>
<feature type="transmembrane region" description="Helical" evidence="10">
    <location>
        <begin position="140"/>
        <end position="161"/>
    </location>
</feature>
<feature type="domain" description="G-protein coupled receptors family 1 profile" evidence="11">
    <location>
        <begin position="39"/>
        <end position="291"/>
    </location>
</feature>
<keyword evidence="13" id="KW-1185">Reference proteome</keyword>
<dbReference type="InterPro" id="IPR000405">
    <property type="entry name" value="Galanin_rcpt"/>
</dbReference>
<protein>
    <submittedName>
        <fullName evidence="12">GALR1 protein</fullName>
    </submittedName>
</protein>
<reference evidence="12" key="1">
    <citation type="submission" date="2022-01" db="EMBL/GenBank/DDBJ databases">
        <authorList>
            <person name="Braso-Vives M."/>
        </authorList>
    </citation>
    <scope>NUCLEOTIDE SEQUENCE</scope>
</reference>
<dbReference type="Pfam" id="PF00001">
    <property type="entry name" value="7tm_1"/>
    <property type="match status" value="1"/>
</dbReference>
<evidence type="ECO:0000256" key="8">
    <source>
        <dbReference type="ARBA" id="ARBA00023224"/>
    </source>
</evidence>
<dbReference type="CDD" id="cd15098">
    <property type="entry name" value="7tmA_Gal1_R"/>
    <property type="match status" value="1"/>
</dbReference>
<dbReference type="GO" id="GO:0004930">
    <property type="term" value="F:G protein-coupled receptor activity"/>
    <property type="evidence" value="ECO:0007669"/>
    <property type="project" value="UniProtKB-KW"/>
</dbReference>
<proteinExistence type="inferred from homology"/>
<dbReference type="FunFam" id="1.20.1070.10:FF:000799">
    <property type="entry name" value="Uncharacterized protein"/>
    <property type="match status" value="1"/>
</dbReference>
<dbReference type="EMBL" id="OV696692">
    <property type="protein sequence ID" value="CAH1269211.1"/>
    <property type="molecule type" value="Genomic_DNA"/>
</dbReference>
<keyword evidence="5 10" id="KW-0472">Membrane</keyword>
<dbReference type="SUPFAM" id="SSF81321">
    <property type="entry name" value="Family A G protein-coupled receptor-like"/>
    <property type="match status" value="1"/>
</dbReference>
<dbReference type="SMART" id="SM01381">
    <property type="entry name" value="7TM_GPCR_Srsx"/>
    <property type="match status" value="1"/>
</dbReference>
<dbReference type="PANTHER" id="PTHR45695:SF34">
    <property type="entry name" value="GALANIN RECEPTOR 2B-LIKE"/>
    <property type="match status" value="1"/>
</dbReference>
<evidence type="ECO:0000256" key="4">
    <source>
        <dbReference type="ARBA" id="ARBA00023040"/>
    </source>
</evidence>
<feature type="transmembrane region" description="Helical" evidence="10">
    <location>
        <begin position="274"/>
        <end position="294"/>
    </location>
</feature>
<evidence type="ECO:0000256" key="10">
    <source>
        <dbReference type="SAM" id="Phobius"/>
    </source>
</evidence>
<feature type="transmembrane region" description="Helical" evidence="10">
    <location>
        <begin position="98"/>
        <end position="119"/>
    </location>
</feature>
<dbReference type="PRINTS" id="PR00237">
    <property type="entry name" value="GPCRRHODOPSN"/>
</dbReference>
<dbReference type="PRINTS" id="PR00663">
    <property type="entry name" value="GALANINR"/>
</dbReference>
<keyword evidence="7 9" id="KW-0675">Receptor</keyword>
<dbReference type="InterPro" id="IPR000276">
    <property type="entry name" value="GPCR_Rhodpsn"/>
</dbReference>
<dbReference type="PROSITE" id="PS50262">
    <property type="entry name" value="G_PROTEIN_RECEP_F1_2"/>
    <property type="match status" value="1"/>
</dbReference>
<evidence type="ECO:0000313" key="13">
    <source>
        <dbReference type="Proteomes" id="UP000838412"/>
    </source>
</evidence>
<evidence type="ECO:0000256" key="9">
    <source>
        <dbReference type="RuleBase" id="RU000688"/>
    </source>
</evidence>
<comment type="similarity">
    <text evidence="9">Belongs to the G-protein coupled receptor 1 family.</text>
</comment>
<evidence type="ECO:0000256" key="3">
    <source>
        <dbReference type="ARBA" id="ARBA00022989"/>
    </source>
</evidence>
<dbReference type="OrthoDB" id="5964776at2759"/>
<evidence type="ECO:0000256" key="7">
    <source>
        <dbReference type="ARBA" id="ARBA00023170"/>
    </source>
</evidence>
<feature type="transmembrane region" description="Helical" evidence="10">
    <location>
        <begin position="23"/>
        <end position="48"/>
    </location>
</feature>
<feature type="transmembrane region" description="Helical" evidence="10">
    <location>
        <begin position="60"/>
        <end position="86"/>
    </location>
</feature>